<sequence length="137" mass="15681">MDNTQDEDIRTCPKLTNEHIRRYHIKKMKVSTCAQVFSHRVSSMMRMLANWARDDCHLDKETANTADLLLFMDKLFDSVNGNSIHASNGKMLRCAVSETELGAVRVMFYDKANFPEFYIEETAPTSLSRAPGVQMEN</sequence>
<feature type="domain" description="Transposable element P transposase-like GTP-binding insertion" evidence="1">
    <location>
        <begin position="3"/>
        <end position="88"/>
    </location>
</feature>
<dbReference type="AlphaFoldDB" id="A0A7R9PC10"/>
<gene>
    <name evidence="2" type="ORF">TCMB3V08_LOCUS10219</name>
</gene>
<dbReference type="Pfam" id="PF21788">
    <property type="entry name" value="TNP-like_GBD"/>
    <property type="match status" value="1"/>
</dbReference>
<dbReference type="InterPro" id="IPR048366">
    <property type="entry name" value="TNP-like_GBD"/>
</dbReference>
<protein>
    <submittedName>
        <fullName evidence="2">(California timema) hypothetical protein</fullName>
    </submittedName>
</protein>
<dbReference type="EMBL" id="OE185982">
    <property type="protein sequence ID" value="CAD7577671.1"/>
    <property type="molecule type" value="Genomic_DNA"/>
</dbReference>
<organism evidence="2">
    <name type="scientific">Timema californicum</name>
    <name type="common">California timema</name>
    <name type="synonym">Walking stick</name>
    <dbReference type="NCBI Taxonomy" id="61474"/>
    <lineage>
        <taxon>Eukaryota</taxon>
        <taxon>Metazoa</taxon>
        <taxon>Ecdysozoa</taxon>
        <taxon>Arthropoda</taxon>
        <taxon>Hexapoda</taxon>
        <taxon>Insecta</taxon>
        <taxon>Pterygota</taxon>
        <taxon>Neoptera</taxon>
        <taxon>Polyneoptera</taxon>
        <taxon>Phasmatodea</taxon>
        <taxon>Timematodea</taxon>
        <taxon>Timematoidea</taxon>
        <taxon>Timematidae</taxon>
        <taxon>Timema</taxon>
    </lineage>
</organism>
<reference evidence="2" key="1">
    <citation type="submission" date="2020-11" db="EMBL/GenBank/DDBJ databases">
        <authorList>
            <person name="Tran Van P."/>
        </authorList>
    </citation>
    <scope>NUCLEOTIDE SEQUENCE</scope>
</reference>
<evidence type="ECO:0000259" key="1">
    <source>
        <dbReference type="Pfam" id="PF21788"/>
    </source>
</evidence>
<proteinExistence type="predicted"/>
<name>A0A7R9PC10_TIMCA</name>
<evidence type="ECO:0000313" key="2">
    <source>
        <dbReference type="EMBL" id="CAD7577671.1"/>
    </source>
</evidence>
<accession>A0A7R9PC10</accession>